<evidence type="ECO:0000313" key="1">
    <source>
        <dbReference type="EMBL" id="GLS92007.1"/>
    </source>
</evidence>
<proteinExistence type="predicted"/>
<evidence type="ECO:0000313" key="2">
    <source>
        <dbReference type="Proteomes" id="UP001157353"/>
    </source>
</evidence>
<gene>
    <name evidence="1" type="ORF">GCM10007916_30770</name>
</gene>
<dbReference type="Proteomes" id="UP001157353">
    <property type="component" value="Unassembled WGS sequence"/>
</dbReference>
<reference evidence="2" key="1">
    <citation type="journal article" date="2019" name="Int. J. Syst. Evol. Microbiol.">
        <title>The Global Catalogue of Microorganisms (GCM) 10K type strain sequencing project: providing services to taxonomists for standard genome sequencing and annotation.</title>
        <authorList>
            <consortium name="The Broad Institute Genomics Platform"/>
            <consortium name="The Broad Institute Genome Sequencing Center for Infectious Disease"/>
            <person name="Wu L."/>
            <person name="Ma J."/>
        </authorList>
    </citation>
    <scope>NUCLEOTIDE SEQUENCE [LARGE SCALE GENOMIC DNA]</scope>
    <source>
        <strain evidence="2">NBRC 103166</strain>
    </source>
</reference>
<dbReference type="EMBL" id="BSPQ01000016">
    <property type="protein sequence ID" value="GLS92007.1"/>
    <property type="molecule type" value="Genomic_DNA"/>
</dbReference>
<accession>A0ABQ6E3T1</accession>
<name>A0ABQ6E3T1_9GAMM</name>
<sequence>MQYPTQWKTITSHPTYAVSNIADVLNAASNTVLKKGSHPRGYLTVKLK</sequence>
<dbReference type="RefSeq" id="WP_284205098.1">
    <property type="nucleotide sequence ID" value="NZ_BSPQ01000016.1"/>
</dbReference>
<keyword evidence="2" id="KW-1185">Reference proteome</keyword>
<organism evidence="1 2">
    <name type="scientific">Psychromonas marina</name>
    <dbReference type="NCBI Taxonomy" id="88364"/>
    <lineage>
        <taxon>Bacteria</taxon>
        <taxon>Pseudomonadati</taxon>
        <taxon>Pseudomonadota</taxon>
        <taxon>Gammaproteobacteria</taxon>
        <taxon>Alteromonadales</taxon>
        <taxon>Psychromonadaceae</taxon>
        <taxon>Psychromonas</taxon>
    </lineage>
</organism>
<comment type="caution">
    <text evidence="1">The sequence shown here is derived from an EMBL/GenBank/DDBJ whole genome shotgun (WGS) entry which is preliminary data.</text>
</comment>
<protein>
    <submittedName>
        <fullName evidence="1">Uncharacterized protein</fullName>
    </submittedName>
</protein>